<feature type="transmembrane region" description="Helical" evidence="1">
    <location>
        <begin position="6"/>
        <end position="25"/>
    </location>
</feature>
<proteinExistence type="predicted"/>
<keyword evidence="1" id="KW-1133">Transmembrane helix</keyword>
<dbReference type="AlphaFoldDB" id="A0A1I5F1I4"/>
<evidence type="ECO:0000256" key="1">
    <source>
        <dbReference type="SAM" id="Phobius"/>
    </source>
</evidence>
<evidence type="ECO:0000313" key="2">
    <source>
        <dbReference type="EMBL" id="SFO17614.1"/>
    </source>
</evidence>
<organism evidence="2 3">
    <name type="scientific">Candidatus Pantoea varia</name>
    <dbReference type="NCBI Taxonomy" id="1881036"/>
    <lineage>
        <taxon>Bacteria</taxon>
        <taxon>Pseudomonadati</taxon>
        <taxon>Pseudomonadota</taxon>
        <taxon>Gammaproteobacteria</taxon>
        <taxon>Enterobacterales</taxon>
        <taxon>Erwiniaceae</taxon>
        <taxon>Pantoea</taxon>
    </lineage>
</organism>
<name>A0A1I5F1I4_9GAMM</name>
<dbReference type="Proteomes" id="UP000198968">
    <property type="component" value="Unassembled WGS sequence"/>
</dbReference>
<protein>
    <submittedName>
        <fullName evidence="2">Uncharacterized protein</fullName>
    </submittedName>
</protein>
<sequence length="34" mass="3928">MIGKSGLAVGMVVWLAYVAWIVHYYSDTFMQFSR</sequence>
<gene>
    <name evidence="2" type="ORF">SAMN05428971_3215</name>
</gene>
<keyword evidence="1" id="KW-0472">Membrane</keyword>
<dbReference type="EMBL" id="FOVG01000003">
    <property type="protein sequence ID" value="SFO17614.1"/>
    <property type="molecule type" value="Genomic_DNA"/>
</dbReference>
<keyword evidence="3" id="KW-1185">Reference proteome</keyword>
<reference evidence="3" key="1">
    <citation type="submission" date="2016-10" db="EMBL/GenBank/DDBJ databases">
        <authorList>
            <person name="Varghese N."/>
            <person name="Submissions S."/>
        </authorList>
    </citation>
    <scope>NUCLEOTIDE SEQUENCE [LARGE SCALE GENOMIC DNA]</scope>
    <source>
        <strain evidence="3">OV426</strain>
    </source>
</reference>
<accession>A0A1I5F1I4</accession>
<keyword evidence="1" id="KW-0812">Transmembrane</keyword>
<evidence type="ECO:0000313" key="3">
    <source>
        <dbReference type="Proteomes" id="UP000198968"/>
    </source>
</evidence>